<feature type="transmembrane region" description="Helical" evidence="7">
    <location>
        <begin position="428"/>
        <end position="449"/>
    </location>
</feature>
<dbReference type="HOGENOM" id="CLU_001265_4_2_1"/>
<dbReference type="SUPFAM" id="SSF103473">
    <property type="entry name" value="MFS general substrate transporter"/>
    <property type="match status" value="1"/>
</dbReference>
<dbReference type="GO" id="GO:0098717">
    <property type="term" value="P:pantothenate import across plasma membrane"/>
    <property type="evidence" value="ECO:0007669"/>
    <property type="project" value="TreeGrafter"/>
</dbReference>
<evidence type="ECO:0000256" key="3">
    <source>
        <dbReference type="ARBA" id="ARBA00022692"/>
    </source>
</evidence>
<dbReference type="GeneID" id="18250598"/>
<keyword evidence="4 7" id="KW-1133">Transmembrane helix</keyword>
<dbReference type="AlphaFoldDB" id="G3BCQ0"/>
<keyword evidence="2" id="KW-0813">Transport</keyword>
<feature type="transmembrane region" description="Helical" evidence="7">
    <location>
        <begin position="134"/>
        <end position="154"/>
    </location>
</feature>
<protein>
    <submittedName>
        <fullName evidence="9">Putative transmembrane transporter Liz1p</fullName>
    </submittedName>
</protein>
<dbReference type="Pfam" id="PF07690">
    <property type="entry name" value="MFS_1"/>
    <property type="match status" value="1"/>
</dbReference>
<feature type="domain" description="Major facilitator superfamily (MFS) profile" evidence="8">
    <location>
        <begin position="38"/>
        <end position="486"/>
    </location>
</feature>
<gene>
    <name evidence="9" type="ORF">CANTEDRAFT_96293</name>
</gene>
<feature type="transmembrane region" description="Helical" evidence="7">
    <location>
        <begin position="166"/>
        <end position="186"/>
    </location>
</feature>
<dbReference type="InterPro" id="IPR020846">
    <property type="entry name" value="MFS_dom"/>
</dbReference>
<evidence type="ECO:0000256" key="1">
    <source>
        <dbReference type="ARBA" id="ARBA00004141"/>
    </source>
</evidence>
<dbReference type="Gene3D" id="1.20.1250.20">
    <property type="entry name" value="MFS general substrate transporter like domains"/>
    <property type="match status" value="1"/>
</dbReference>
<keyword evidence="10" id="KW-1185">Reference proteome</keyword>
<reference evidence="9 10" key="1">
    <citation type="journal article" date="2011" name="Proc. Natl. Acad. Sci. U.S.A.">
        <title>Comparative genomics of xylose-fermenting fungi for enhanced biofuel production.</title>
        <authorList>
            <person name="Wohlbach D.J."/>
            <person name="Kuo A."/>
            <person name="Sato T.K."/>
            <person name="Potts K.M."/>
            <person name="Salamov A.A."/>
            <person name="LaButti K.M."/>
            <person name="Sun H."/>
            <person name="Clum A."/>
            <person name="Pangilinan J.L."/>
            <person name="Lindquist E.A."/>
            <person name="Lucas S."/>
            <person name="Lapidus A."/>
            <person name="Jin M."/>
            <person name="Gunawan C."/>
            <person name="Balan V."/>
            <person name="Dale B.E."/>
            <person name="Jeffries T.W."/>
            <person name="Zinkel R."/>
            <person name="Barry K.W."/>
            <person name="Grigoriev I.V."/>
            <person name="Gasch A.P."/>
        </authorList>
    </citation>
    <scope>NUCLEOTIDE SEQUENCE [LARGE SCALE GENOMIC DNA]</scope>
    <source>
        <strain evidence="10">ATCC 10573 / BCRC 21748 / CBS 615 / JCM 9827 / NBRC 10315 / NRRL Y-1498 / VKM Y-70</strain>
    </source>
</reference>
<dbReference type="EMBL" id="GL996528">
    <property type="protein sequence ID" value="EGV60851.1"/>
    <property type="molecule type" value="Genomic_DNA"/>
</dbReference>
<dbReference type="InterPro" id="IPR011701">
    <property type="entry name" value="MFS"/>
</dbReference>
<feature type="transmembrane region" description="Helical" evidence="7">
    <location>
        <begin position="304"/>
        <end position="324"/>
    </location>
</feature>
<evidence type="ECO:0000256" key="2">
    <source>
        <dbReference type="ARBA" id="ARBA00022448"/>
    </source>
</evidence>
<evidence type="ECO:0000256" key="5">
    <source>
        <dbReference type="ARBA" id="ARBA00023136"/>
    </source>
</evidence>
<proteinExistence type="inferred from homology"/>
<dbReference type="PROSITE" id="PS50850">
    <property type="entry name" value="MFS"/>
    <property type="match status" value="1"/>
</dbReference>
<dbReference type="PANTHER" id="PTHR43791">
    <property type="entry name" value="PERMEASE-RELATED"/>
    <property type="match status" value="1"/>
</dbReference>
<dbReference type="InterPro" id="IPR036259">
    <property type="entry name" value="MFS_trans_sf"/>
</dbReference>
<feature type="transmembrane region" description="Helical" evidence="7">
    <location>
        <begin position="336"/>
        <end position="356"/>
    </location>
</feature>
<dbReference type="FunFam" id="1.20.1250.20:FF:000065">
    <property type="entry name" value="Putative MFS pantothenate transporter"/>
    <property type="match status" value="1"/>
</dbReference>
<feature type="transmembrane region" description="Helical" evidence="7">
    <location>
        <begin position="77"/>
        <end position="97"/>
    </location>
</feature>
<evidence type="ECO:0000313" key="10">
    <source>
        <dbReference type="Proteomes" id="UP000000707"/>
    </source>
</evidence>
<dbReference type="GO" id="GO:0005886">
    <property type="term" value="C:plasma membrane"/>
    <property type="evidence" value="ECO:0007669"/>
    <property type="project" value="TreeGrafter"/>
</dbReference>
<dbReference type="KEGG" id="cten:18250598"/>
<evidence type="ECO:0000256" key="7">
    <source>
        <dbReference type="SAM" id="Phobius"/>
    </source>
</evidence>
<name>G3BCQ0_CANTC</name>
<feature type="transmembrane region" description="Helical" evidence="7">
    <location>
        <begin position="362"/>
        <end position="382"/>
    </location>
</feature>
<evidence type="ECO:0000256" key="4">
    <source>
        <dbReference type="ARBA" id="ARBA00022989"/>
    </source>
</evidence>
<accession>G3BCQ0</accession>
<dbReference type="Proteomes" id="UP000000707">
    <property type="component" value="Unassembled WGS sequence"/>
</dbReference>
<evidence type="ECO:0000259" key="8">
    <source>
        <dbReference type="PROSITE" id="PS50850"/>
    </source>
</evidence>
<sequence length="486" mass="54781">MTDKQNMSLSRRILKLFWTDLYESKVEQKLVAKVDGFILSYCCVSYFINYLDRTAFSNAYVTGMQESLGLKGNQYNVINNCLTVGYIISMPIHAILLQKIKPRYYFPINQILWAICTMSTAACKSFSSVCAVRFLLGCFESSTFSGTIYVLGFWLKRDEIGKRIGVFAASGVAGSMISGYIQTAIYNNMNGTHGLASWRWMFIIDGIVVFPLSLYGVFFFPDTPTTTKMFYFTEEELEVARNRLPPPKPNTKLDFTLIRRALFDWKLPVLSMLWVLGGAIEAISNQSVMILSMKAEGTYTVAQINQWPTAVNGVGIFSILVAAVYNDALPDHKWEFIGFIGLLQLIAASILLKWDVSLGGRLFAYYLAGTSYGGQSLYFAWANEICQGDDPLRALTVFCMNMFSSVLFCFWGTLLYPASSAPKYHKGMITSIVTSLLLVCWGILVKLLFDWQKRRDANKVDPLEFSSDHSNDEVVSKEIIPLEQKE</sequence>
<dbReference type="eggNOG" id="KOG2533">
    <property type="taxonomic scope" value="Eukaryota"/>
</dbReference>
<feature type="transmembrane region" description="Helical" evidence="7">
    <location>
        <begin position="394"/>
        <end position="416"/>
    </location>
</feature>
<comment type="subcellular location">
    <subcellularLocation>
        <location evidence="1">Membrane</location>
        <topology evidence="1">Multi-pass membrane protein</topology>
    </subcellularLocation>
</comment>
<evidence type="ECO:0000256" key="6">
    <source>
        <dbReference type="ARBA" id="ARBA00037968"/>
    </source>
</evidence>
<evidence type="ECO:0000313" key="9">
    <source>
        <dbReference type="EMBL" id="EGV60851.1"/>
    </source>
</evidence>
<feature type="transmembrane region" description="Helical" evidence="7">
    <location>
        <begin position="267"/>
        <end position="284"/>
    </location>
</feature>
<keyword evidence="3 7" id="KW-0812">Transmembrane</keyword>
<dbReference type="OrthoDB" id="3639251at2759"/>
<keyword evidence="5 7" id="KW-0472">Membrane</keyword>
<comment type="similarity">
    <text evidence="6">Belongs to the major facilitator superfamily. Allantoate permease family.</text>
</comment>
<dbReference type="GO" id="GO:0015233">
    <property type="term" value="F:pantothenate transmembrane transporter activity"/>
    <property type="evidence" value="ECO:0007669"/>
    <property type="project" value="TreeGrafter"/>
</dbReference>
<organism evidence="10">
    <name type="scientific">Candida tenuis (strain ATCC 10573 / BCRC 21748 / CBS 615 / JCM 9827 / NBRC 10315 / NRRL Y-1498 / VKM Y-70)</name>
    <name type="common">Yeast</name>
    <name type="synonym">Yamadazyma tenuis</name>
    <dbReference type="NCBI Taxonomy" id="590646"/>
    <lineage>
        <taxon>Eukaryota</taxon>
        <taxon>Fungi</taxon>
        <taxon>Dikarya</taxon>
        <taxon>Ascomycota</taxon>
        <taxon>Saccharomycotina</taxon>
        <taxon>Pichiomycetes</taxon>
        <taxon>Debaryomycetaceae</taxon>
        <taxon>Yamadazyma</taxon>
    </lineage>
</organism>
<dbReference type="PANTHER" id="PTHR43791:SF4">
    <property type="entry name" value="PANTOTHENATE TRANSPORTER FEN2"/>
    <property type="match status" value="1"/>
</dbReference>
<feature type="transmembrane region" description="Helical" evidence="7">
    <location>
        <begin position="198"/>
        <end position="220"/>
    </location>
</feature>